<gene>
    <name evidence="2" type="ORF">BGZ99_005353</name>
</gene>
<reference evidence="2" key="1">
    <citation type="journal article" date="2020" name="Fungal Divers.">
        <title>Resolving the Mortierellaceae phylogeny through synthesis of multi-gene phylogenetics and phylogenomics.</title>
        <authorList>
            <person name="Vandepol N."/>
            <person name="Liber J."/>
            <person name="Desiro A."/>
            <person name="Na H."/>
            <person name="Kennedy M."/>
            <person name="Barry K."/>
            <person name="Grigoriev I.V."/>
            <person name="Miller A.N."/>
            <person name="O'Donnell K."/>
            <person name="Stajich J.E."/>
            <person name="Bonito G."/>
        </authorList>
    </citation>
    <scope>NUCLEOTIDE SEQUENCE</scope>
    <source>
        <strain evidence="2">REB-010B</strain>
    </source>
</reference>
<keyword evidence="3" id="KW-1185">Reference proteome</keyword>
<name>A0A9P6RF32_9FUNG</name>
<evidence type="ECO:0000256" key="1">
    <source>
        <dbReference type="SAM" id="MobiDB-lite"/>
    </source>
</evidence>
<comment type="caution">
    <text evidence="2">The sequence shown here is derived from an EMBL/GenBank/DDBJ whole genome shotgun (WGS) entry which is preliminary data.</text>
</comment>
<accession>A0A9P6RF32</accession>
<protein>
    <recommendedName>
        <fullName evidence="4">G domain-containing protein</fullName>
    </recommendedName>
</protein>
<dbReference type="Gene3D" id="3.40.50.300">
    <property type="entry name" value="P-loop containing nucleotide triphosphate hydrolases"/>
    <property type="match status" value="1"/>
</dbReference>
<organism evidence="2 3">
    <name type="scientific">Dissophora globulifera</name>
    <dbReference type="NCBI Taxonomy" id="979702"/>
    <lineage>
        <taxon>Eukaryota</taxon>
        <taxon>Fungi</taxon>
        <taxon>Fungi incertae sedis</taxon>
        <taxon>Mucoromycota</taxon>
        <taxon>Mortierellomycotina</taxon>
        <taxon>Mortierellomycetes</taxon>
        <taxon>Mortierellales</taxon>
        <taxon>Mortierellaceae</taxon>
        <taxon>Dissophora</taxon>
    </lineage>
</organism>
<evidence type="ECO:0000313" key="2">
    <source>
        <dbReference type="EMBL" id="KAG0318989.1"/>
    </source>
</evidence>
<evidence type="ECO:0008006" key="4">
    <source>
        <dbReference type="Google" id="ProtNLM"/>
    </source>
</evidence>
<dbReference type="AlphaFoldDB" id="A0A9P6RF32"/>
<feature type="region of interest" description="Disordered" evidence="1">
    <location>
        <begin position="536"/>
        <end position="564"/>
    </location>
</feature>
<dbReference type="InterPro" id="IPR027417">
    <property type="entry name" value="P-loop_NTPase"/>
</dbReference>
<dbReference type="Proteomes" id="UP000738325">
    <property type="component" value="Unassembled WGS sequence"/>
</dbReference>
<dbReference type="EMBL" id="JAAAIP010000343">
    <property type="protein sequence ID" value="KAG0318989.1"/>
    <property type="molecule type" value="Genomic_DNA"/>
</dbReference>
<proteinExistence type="predicted"/>
<dbReference type="SUPFAM" id="SSF52540">
    <property type="entry name" value="P-loop containing nucleoside triphosphate hydrolases"/>
    <property type="match status" value="1"/>
</dbReference>
<sequence>MADSTINILVLGEAQSGKSTLIEGIKRYANPAYTIDKSAIGGGSFSHTKNVVLADITTGLPSYHVFETTVTPEGDENHTQVDYSSFIQMDEVSYEEAIDRRKGYEVRQHQHPGGPGARTFKLIDTPGLNDTNNFDEIHVSSIVKALAEISYLHLILITVSSSPFTTALRNALTCYVDLMPDFNGIIAFIHTNVRYVNLHHSNVRFHESMTVKKGILSEILQREDASHFMIDCDLDSKRPIHQCFTNDIISSILAKASNTRPISVDTIFLNKTRKMADVDVYLIDKCTARINERTKTLGVMDQEQAETLETIDRLKESINTRDRRLQEVIRALKQHDKPDLTLLCEKHFEQNWSLLRMVNEQTLWHKGSHLIDQVDVIMNNIKVLEESGGNDKMYWGIAFRRRRRQNGYLHARIQITKRKKFEGQIREWVTEKITLRGEIRKDEVKLRDYQDHEQRHREEIQSLLEDQARDRNLLVQVSTVALDTKIFHALVERGTYVGDVSKSAMAVEDFYLNREAEVEDQECRVKEVFTTTTNEYVNVDGGSDGDGGNTEDESQMSRPRSCLT</sequence>
<dbReference type="OrthoDB" id="8954335at2759"/>
<evidence type="ECO:0000313" key="3">
    <source>
        <dbReference type="Proteomes" id="UP000738325"/>
    </source>
</evidence>